<keyword evidence="3" id="KW-1185">Reference proteome</keyword>
<evidence type="ECO:0000313" key="2">
    <source>
        <dbReference type="EMBL" id="MPC09843.1"/>
    </source>
</evidence>
<feature type="region of interest" description="Disordered" evidence="1">
    <location>
        <begin position="1"/>
        <end position="68"/>
    </location>
</feature>
<comment type="caution">
    <text evidence="2">The sequence shown here is derived from an EMBL/GenBank/DDBJ whole genome shotgun (WGS) entry which is preliminary data.</text>
</comment>
<accession>A0A5B7CQT1</accession>
<evidence type="ECO:0000256" key="1">
    <source>
        <dbReference type="SAM" id="MobiDB-lite"/>
    </source>
</evidence>
<proteinExistence type="predicted"/>
<dbReference type="AlphaFoldDB" id="A0A5B7CQT1"/>
<dbReference type="EMBL" id="VSRR010000089">
    <property type="protein sequence ID" value="MPC09843.1"/>
    <property type="molecule type" value="Genomic_DNA"/>
</dbReference>
<sequence>MRPSTRKIRLLPEPEPVCKKCKTSAQEREESEDDLEIRLTERPWGGGSFPSGTVTPWRESVHPPTPTLTATTTTTMIENNNNNNININSTNAVVTITISVGVF</sequence>
<protein>
    <submittedName>
        <fullName evidence="2">Uncharacterized protein</fullName>
    </submittedName>
</protein>
<organism evidence="2 3">
    <name type="scientific">Portunus trituberculatus</name>
    <name type="common">Swimming crab</name>
    <name type="synonym">Neptunus trituberculatus</name>
    <dbReference type="NCBI Taxonomy" id="210409"/>
    <lineage>
        <taxon>Eukaryota</taxon>
        <taxon>Metazoa</taxon>
        <taxon>Ecdysozoa</taxon>
        <taxon>Arthropoda</taxon>
        <taxon>Crustacea</taxon>
        <taxon>Multicrustacea</taxon>
        <taxon>Malacostraca</taxon>
        <taxon>Eumalacostraca</taxon>
        <taxon>Eucarida</taxon>
        <taxon>Decapoda</taxon>
        <taxon>Pleocyemata</taxon>
        <taxon>Brachyura</taxon>
        <taxon>Eubrachyura</taxon>
        <taxon>Portunoidea</taxon>
        <taxon>Portunidae</taxon>
        <taxon>Portuninae</taxon>
        <taxon>Portunus</taxon>
    </lineage>
</organism>
<dbReference type="Proteomes" id="UP000324222">
    <property type="component" value="Unassembled WGS sequence"/>
</dbReference>
<gene>
    <name evidence="2" type="ORF">E2C01_002461</name>
</gene>
<evidence type="ECO:0000313" key="3">
    <source>
        <dbReference type="Proteomes" id="UP000324222"/>
    </source>
</evidence>
<name>A0A5B7CQT1_PORTR</name>
<reference evidence="2 3" key="1">
    <citation type="submission" date="2019-05" db="EMBL/GenBank/DDBJ databases">
        <title>Another draft genome of Portunus trituberculatus and its Hox gene families provides insights of decapod evolution.</title>
        <authorList>
            <person name="Jeong J.-H."/>
            <person name="Song I."/>
            <person name="Kim S."/>
            <person name="Choi T."/>
            <person name="Kim D."/>
            <person name="Ryu S."/>
            <person name="Kim W."/>
        </authorList>
    </citation>
    <scope>NUCLEOTIDE SEQUENCE [LARGE SCALE GENOMIC DNA]</scope>
    <source>
        <tissue evidence="2">Muscle</tissue>
    </source>
</reference>